<keyword evidence="1" id="KW-0812">Transmembrane</keyword>
<name>A0A2M9CC84_9CELL</name>
<dbReference type="Proteomes" id="UP000231693">
    <property type="component" value="Unassembled WGS sequence"/>
</dbReference>
<keyword evidence="1" id="KW-1133">Transmembrane helix</keyword>
<feature type="transmembrane region" description="Helical" evidence="1">
    <location>
        <begin position="36"/>
        <end position="54"/>
    </location>
</feature>
<dbReference type="EMBL" id="PGFE01000006">
    <property type="protein sequence ID" value="PJJ68974.1"/>
    <property type="molecule type" value="Genomic_DNA"/>
</dbReference>
<dbReference type="OrthoDB" id="3267755at2"/>
<organism evidence="2 3">
    <name type="scientific">Sediminihabitans luteus</name>
    <dbReference type="NCBI Taxonomy" id="1138585"/>
    <lineage>
        <taxon>Bacteria</taxon>
        <taxon>Bacillati</taxon>
        <taxon>Actinomycetota</taxon>
        <taxon>Actinomycetes</taxon>
        <taxon>Micrococcales</taxon>
        <taxon>Cellulomonadaceae</taxon>
        <taxon>Sediminihabitans</taxon>
    </lineage>
</organism>
<protein>
    <submittedName>
        <fullName evidence="2">Uncharacterized protein DUF4233</fullName>
    </submittedName>
</protein>
<dbReference type="RefSeq" id="WP_100423933.1">
    <property type="nucleotide sequence ID" value="NZ_BOOX01000008.1"/>
</dbReference>
<feature type="transmembrane region" description="Helical" evidence="1">
    <location>
        <begin position="66"/>
        <end position="86"/>
    </location>
</feature>
<reference evidence="2 3" key="1">
    <citation type="submission" date="2017-11" db="EMBL/GenBank/DDBJ databases">
        <title>Genomic Encyclopedia of Archaeal and Bacterial Type Strains, Phase II (KMG-II): From Individual Species to Whole Genera.</title>
        <authorList>
            <person name="Goeker M."/>
        </authorList>
    </citation>
    <scope>NUCLEOTIDE SEQUENCE [LARGE SCALE GENOMIC DNA]</scope>
    <source>
        <strain evidence="2 3">DSM 25478</strain>
    </source>
</reference>
<evidence type="ECO:0000256" key="1">
    <source>
        <dbReference type="SAM" id="Phobius"/>
    </source>
</evidence>
<evidence type="ECO:0000313" key="3">
    <source>
        <dbReference type="Proteomes" id="UP000231693"/>
    </source>
</evidence>
<keyword evidence="3" id="KW-1185">Reference proteome</keyword>
<feature type="transmembrane region" description="Helical" evidence="1">
    <location>
        <begin position="106"/>
        <end position="133"/>
    </location>
</feature>
<dbReference type="AlphaFoldDB" id="A0A2M9CC84"/>
<accession>A0A2M9CC84</accession>
<sequence>MSPTTPTPSASSPEADGAPRIRAKKPALPQFTSTTLVLEAFVVLFATFAAYALTSVPSAWPDYVPVPTGATVWAVGGALVVVLMVLSRMVGSPGGYVAGSVAQVPVLATGVVLPLMYLVGAIFVALWIASLVLGRRIDRERAEYDAAHPETAPNV</sequence>
<comment type="caution">
    <text evidence="2">The sequence shown here is derived from an EMBL/GenBank/DDBJ whole genome shotgun (WGS) entry which is preliminary data.</text>
</comment>
<keyword evidence="1" id="KW-0472">Membrane</keyword>
<proteinExistence type="predicted"/>
<gene>
    <name evidence="2" type="ORF">CLV28_2781</name>
</gene>
<dbReference type="InterPro" id="IPR025327">
    <property type="entry name" value="DUF4233"/>
</dbReference>
<dbReference type="Pfam" id="PF14017">
    <property type="entry name" value="DUF4233"/>
    <property type="match status" value="1"/>
</dbReference>
<evidence type="ECO:0000313" key="2">
    <source>
        <dbReference type="EMBL" id="PJJ68974.1"/>
    </source>
</evidence>